<accession>A0ABS0BUU0</accession>
<comment type="caution">
    <text evidence="1">The sequence shown here is derived from an EMBL/GenBank/DDBJ whole genome shotgun (WGS) entry which is preliminary data.</text>
</comment>
<protein>
    <recommendedName>
        <fullName evidence="3">Lipoprotein</fullName>
    </recommendedName>
</protein>
<evidence type="ECO:0008006" key="3">
    <source>
        <dbReference type="Google" id="ProtNLM"/>
    </source>
</evidence>
<evidence type="ECO:0000313" key="2">
    <source>
        <dbReference type="Proteomes" id="UP001193680"/>
    </source>
</evidence>
<name>A0ABS0BUU0_9GAMM</name>
<reference evidence="1 2" key="1">
    <citation type="submission" date="2020-11" db="EMBL/GenBank/DDBJ databases">
        <title>Sulfur oxidizing isolate from Hospital Hole Sinkhole.</title>
        <authorList>
            <person name="Scott K.M."/>
        </authorList>
    </citation>
    <scope>NUCLEOTIDE SEQUENCE [LARGE SCALE GENOMIC DNA]</scope>
    <source>
        <strain evidence="1 2">HH1</strain>
    </source>
</reference>
<proteinExistence type="predicted"/>
<keyword evidence="2" id="KW-1185">Reference proteome</keyword>
<dbReference type="Proteomes" id="UP001193680">
    <property type="component" value="Unassembled WGS sequence"/>
</dbReference>
<dbReference type="EMBL" id="JACBGI020000005">
    <property type="protein sequence ID" value="MBF6057600.1"/>
    <property type="molecule type" value="Genomic_DNA"/>
</dbReference>
<sequence>MAACSNSEQTQIQIPLLDNHVQNTEAAYIPLQCYTKTQGMNDKIHNPCFSCHTPGKIPNYLDDSEFQMLYDFRETTRKNPWINAFKDRTNAVAQISDEQMQSYVQTSNYFDQHGNLTLAETLTKALPDEWDFNHDGQWEGYVPDIYFNFDNEGFDRNPNGADTGWRAFAYYPFLGTFWPTNGSSNDVIIRLAPEYQQDKQGQYSREIYKLNLAITEAMIREKNIPIKETDETLYQVDLNKNGRLDKATEIVYNWAPLEQRFMSYVGKAKELFDSKEITMAAGLYPMGTEFVHTVRYVDVDQNGKLTLAKRIKELRYAKKYSWNTYFQLRNAVMAEEKEAVGFPERLRTIKGNAETGVSNNQGWVYQGFIEDRKGSLRPQSYEESLTCVGCHSGVGATTDSSFAFPRKLNADKFQHGWYHWTQKYIQKLPEPQWLDGTYEYSKYLVENHSGNEFRNNDEVQNKFFDKNDQLKQSEIERLHQDISLLLAPSRERAMQLNKAYKVIVDEQSFIYGRDAHVKPLENVWDVVPEEELTGVKEPVIRQPLR</sequence>
<gene>
    <name evidence="1" type="ORF">H8792_004530</name>
</gene>
<organism evidence="1 2">
    <name type="scientific">Thiomicrorhabdus heinhorstiae</name>
    <dbReference type="NCBI Taxonomy" id="2748010"/>
    <lineage>
        <taxon>Bacteria</taxon>
        <taxon>Pseudomonadati</taxon>
        <taxon>Pseudomonadota</taxon>
        <taxon>Gammaproteobacteria</taxon>
        <taxon>Thiotrichales</taxon>
        <taxon>Piscirickettsiaceae</taxon>
        <taxon>Thiomicrorhabdus</taxon>
    </lineage>
</organism>
<evidence type="ECO:0000313" key="1">
    <source>
        <dbReference type="EMBL" id="MBF6057600.1"/>
    </source>
</evidence>